<feature type="non-terminal residue" evidence="1">
    <location>
        <position position="368"/>
    </location>
</feature>
<dbReference type="InterPro" id="IPR025738">
    <property type="entry name" value="BatD"/>
</dbReference>
<sequence>MKKLLYFGILMIYANLSLAEVSAWVDNNPVVVGEMFRLHIEAKNVDDPEEPDLSVIRGLQVLNRSVQNQTSIVGTSITRTVNWTYVMLAPSSGNYRIPALQVGSEKTIPIALKAEESSQSPNNQIVRLEVDVSPKKVYPQQQVIIRVRIIRTGAQLENESLTPFELAGTQIEKVNQRSFRKVKNGKRQLITEISYVLLPEKSGTLLLPQLRYQGNEIRGGNSQGNFGNFGNFGNIFQQRGRRIFSNSEAQTIQVKALPAGFKGWWLPAAKLELEEQWLPDPPEFRVGEPVTRTLTVSAYGVFGNQIPELSFELPEKMKAYADQPSIETVKTQEGLKGTRVEKWAIIPGQAGRLELPEISVAWWDVRKD</sequence>
<dbReference type="EMBL" id="UINC01000818">
    <property type="protein sequence ID" value="SUZ61652.1"/>
    <property type="molecule type" value="Genomic_DNA"/>
</dbReference>
<dbReference type="AlphaFoldDB" id="A0A381P3Z4"/>
<evidence type="ECO:0000313" key="1">
    <source>
        <dbReference type="EMBL" id="SUZ61652.1"/>
    </source>
</evidence>
<evidence type="ECO:0008006" key="2">
    <source>
        <dbReference type="Google" id="ProtNLM"/>
    </source>
</evidence>
<dbReference type="Pfam" id="PF13584">
    <property type="entry name" value="BatD"/>
    <property type="match status" value="1"/>
</dbReference>
<organism evidence="1">
    <name type="scientific">marine metagenome</name>
    <dbReference type="NCBI Taxonomy" id="408172"/>
    <lineage>
        <taxon>unclassified sequences</taxon>
        <taxon>metagenomes</taxon>
        <taxon>ecological metagenomes</taxon>
    </lineage>
</organism>
<dbReference type="PANTHER" id="PTHR40940:SF1">
    <property type="entry name" value="PROTEIN BATD"/>
    <property type="match status" value="1"/>
</dbReference>
<feature type="non-terminal residue" evidence="1">
    <location>
        <position position="1"/>
    </location>
</feature>
<gene>
    <name evidence="1" type="ORF">METZ01_LOCUS14506</name>
</gene>
<reference evidence="1" key="1">
    <citation type="submission" date="2018-05" db="EMBL/GenBank/DDBJ databases">
        <authorList>
            <person name="Lanie J.A."/>
            <person name="Ng W.-L."/>
            <person name="Kazmierczak K.M."/>
            <person name="Andrzejewski T.M."/>
            <person name="Davidsen T.M."/>
            <person name="Wayne K.J."/>
            <person name="Tettelin H."/>
            <person name="Glass J.I."/>
            <person name="Rusch D."/>
            <person name="Podicherti R."/>
            <person name="Tsui H.-C.T."/>
            <person name="Winkler M.E."/>
        </authorList>
    </citation>
    <scope>NUCLEOTIDE SEQUENCE</scope>
</reference>
<name>A0A381P3Z4_9ZZZZ</name>
<dbReference type="PANTHER" id="PTHR40940">
    <property type="entry name" value="PROTEIN BATD-RELATED"/>
    <property type="match status" value="1"/>
</dbReference>
<protein>
    <recommendedName>
        <fullName evidence="2">Protein BatD</fullName>
    </recommendedName>
</protein>
<accession>A0A381P3Z4</accession>
<proteinExistence type="predicted"/>